<evidence type="ECO:0000256" key="1">
    <source>
        <dbReference type="ARBA" id="ARBA00008861"/>
    </source>
</evidence>
<accession>A0A8B8D9J2</accession>
<feature type="compositionally biased region" description="Basic and acidic residues" evidence="4">
    <location>
        <begin position="150"/>
        <end position="166"/>
    </location>
</feature>
<evidence type="ECO:0000313" key="6">
    <source>
        <dbReference type="Proteomes" id="UP000694844"/>
    </source>
</evidence>
<comment type="similarity">
    <text evidence="1 3">Belongs to the gamma-glutamylcyclotransferase family.</text>
</comment>
<dbReference type="GeneID" id="111124723"/>
<evidence type="ECO:0000259" key="5">
    <source>
        <dbReference type="Pfam" id="PF06094"/>
    </source>
</evidence>
<sequence>MRIVLKMQRAFVYGTLKKGQPNHHLISGGIESGDCRVEGLGVTEDKYPLVVTTRYNVPFLLDAPNVRNAVNVEGEVYAVNDKMMTVLDDLETHPSFYTRHQIPVKFNDKTEKMWCYLMQNFRQDLLQLPMNRKYDQKEHAPYVGRANRPPGKEEAQAYRAEVKETV</sequence>
<reference evidence="6" key="1">
    <citation type="submission" date="2024-06" db="UniProtKB">
        <authorList>
            <consortium name="RefSeq"/>
        </authorList>
    </citation>
    <scope>NUCLEOTIDE SEQUENCE [LARGE SCALE GENOMIC DNA]</scope>
</reference>
<dbReference type="PANTHER" id="PTHR12510">
    <property type="entry name" value="TROPONIN C-AKIN-1 PROTEIN"/>
    <property type="match status" value="1"/>
</dbReference>
<dbReference type="Proteomes" id="UP000694844">
    <property type="component" value="Chromosome 1"/>
</dbReference>
<evidence type="ECO:0000256" key="3">
    <source>
        <dbReference type="RuleBase" id="RU367036"/>
    </source>
</evidence>
<dbReference type="InterPro" id="IPR009288">
    <property type="entry name" value="AIG2-like_dom"/>
</dbReference>
<dbReference type="Pfam" id="PF06094">
    <property type="entry name" value="GGACT"/>
    <property type="match status" value="1"/>
</dbReference>
<dbReference type="CDD" id="cd06661">
    <property type="entry name" value="GGCT_like"/>
    <property type="match status" value="1"/>
</dbReference>
<dbReference type="InterPro" id="IPR013024">
    <property type="entry name" value="GGCT-like"/>
</dbReference>
<dbReference type="InterPro" id="IPR039126">
    <property type="entry name" value="GGACT"/>
</dbReference>
<evidence type="ECO:0000256" key="4">
    <source>
        <dbReference type="SAM" id="MobiDB-lite"/>
    </source>
</evidence>
<dbReference type="SUPFAM" id="SSF110857">
    <property type="entry name" value="Gamma-glutamyl cyclotransferase-like"/>
    <property type="match status" value="1"/>
</dbReference>
<evidence type="ECO:0000256" key="2">
    <source>
        <dbReference type="PIRSR" id="PIRSR639126-1"/>
    </source>
</evidence>
<feature type="active site" description="Proton acceptor" evidence="2">
    <location>
        <position position="91"/>
    </location>
</feature>
<reference evidence="7" key="2">
    <citation type="submission" date="2025-08" db="UniProtKB">
        <authorList>
            <consortium name="RefSeq"/>
        </authorList>
    </citation>
    <scope>IDENTIFICATION</scope>
    <source>
        <tissue evidence="7">Whole sample</tissue>
    </source>
</reference>
<keyword evidence="6" id="KW-1185">Reference proteome</keyword>
<gene>
    <name evidence="7" type="primary">LOC111124723</name>
</gene>
<organism evidence="6 7">
    <name type="scientific">Crassostrea virginica</name>
    <name type="common">Eastern oyster</name>
    <dbReference type="NCBI Taxonomy" id="6565"/>
    <lineage>
        <taxon>Eukaryota</taxon>
        <taxon>Metazoa</taxon>
        <taxon>Spiralia</taxon>
        <taxon>Lophotrochozoa</taxon>
        <taxon>Mollusca</taxon>
        <taxon>Bivalvia</taxon>
        <taxon>Autobranchia</taxon>
        <taxon>Pteriomorphia</taxon>
        <taxon>Ostreida</taxon>
        <taxon>Ostreoidea</taxon>
        <taxon>Ostreidae</taxon>
        <taxon>Crassostrea</taxon>
    </lineage>
</organism>
<dbReference type="PANTHER" id="PTHR12510:SF4">
    <property type="entry name" value="GAMMA-GLUTAMYLAMINECYCLOTRANSFERASE"/>
    <property type="match status" value="1"/>
</dbReference>
<dbReference type="KEGG" id="cvn:111124723"/>
<dbReference type="Gene3D" id="3.10.490.10">
    <property type="entry name" value="Gamma-glutamyl cyclotransferase-like"/>
    <property type="match status" value="1"/>
</dbReference>
<dbReference type="OrthoDB" id="113620at2759"/>
<dbReference type="GO" id="GO:0061929">
    <property type="term" value="F:gamma-glutamylaminecyclotransferase activity"/>
    <property type="evidence" value="ECO:0007669"/>
    <property type="project" value="InterPro"/>
</dbReference>
<name>A0A8B8D9J2_CRAVI</name>
<proteinExistence type="inferred from homology"/>
<evidence type="ECO:0000313" key="7">
    <source>
        <dbReference type="RefSeq" id="XP_022323576.1"/>
    </source>
</evidence>
<dbReference type="InterPro" id="IPR036568">
    <property type="entry name" value="GGCT-like_sf"/>
</dbReference>
<protein>
    <recommendedName>
        <fullName evidence="3">Gamma-glutamylcyclotransferase family protein</fullName>
    </recommendedName>
</protein>
<feature type="region of interest" description="Disordered" evidence="4">
    <location>
        <begin position="142"/>
        <end position="166"/>
    </location>
</feature>
<feature type="domain" description="Gamma-glutamylcyclotransferase AIG2-like" evidence="5">
    <location>
        <begin position="11"/>
        <end position="131"/>
    </location>
</feature>
<dbReference type="AlphaFoldDB" id="A0A8B8D9J2"/>
<dbReference type="GO" id="GO:0005829">
    <property type="term" value="C:cytosol"/>
    <property type="evidence" value="ECO:0007669"/>
    <property type="project" value="TreeGrafter"/>
</dbReference>
<dbReference type="RefSeq" id="XP_022323576.1">
    <property type="nucleotide sequence ID" value="XM_022467868.1"/>
</dbReference>